<dbReference type="GO" id="GO:0008270">
    <property type="term" value="F:zinc ion binding"/>
    <property type="evidence" value="ECO:0007669"/>
    <property type="project" value="UniProtKB-KW"/>
</dbReference>
<feature type="domain" description="FLYWCH-type" evidence="4">
    <location>
        <begin position="412"/>
        <end position="474"/>
    </location>
</feature>
<evidence type="ECO:0000259" key="4">
    <source>
        <dbReference type="Pfam" id="PF04500"/>
    </source>
</evidence>
<dbReference type="EMBL" id="JTDY01001612">
    <property type="protein sequence ID" value="KOB73362.1"/>
    <property type="molecule type" value="Genomic_DNA"/>
</dbReference>
<evidence type="ECO:0000256" key="1">
    <source>
        <dbReference type="ARBA" id="ARBA00022723"/>
    </source>
</evidence>
<keyword evidence="6" id="KW-1185">Reference proteome</keyword>
<keyword evidence="3" id="KW-0862">Zinc</keyword>
<protein>
    <recommendedName>
        <fullName evidence="4">FLYWCH-type domain-containing protein</fullName>
    </recommendedName>
</protein>
<feature type="domain" description="FLYWCH-type" evidence="4">
    <location>
        <begin position="481"/>
        <end position="543"/>
    </location>
</feature>
<dbReference type="AlphaFoldDB" id="A0A0L7LD17"/>
<dbReference type="Gene3D" id="2.20.25.240">
    <property type="match status" value="10"/>
</dbReference>
<feature type="domain" description="FLYWCH-type" evidence="4">
    <location>
        <begin position="336"/>
        <end position="393"/>
    </location>
</feature>
<feature type="domain" description="FLYWCH-type" evidence="4">
    <location>
        <begin position="655"/>
        <end position="712"/>
    </location>
</feature>
<comment type="caution">
    <text evidence="5">The sequence shown here is derived from an EMBL/GenBank/DDBJ whole genome shotgun (WGS) entry which is preliminary data.</text>
</comment>
<keyword evidence="1" id="KW-0479">Metal-binding</keyword>
<name>A0A0L7LD17_OPEBR</name>
<organism evidence="5 6">
    <name type="scientific">Operophtera brumata</name>
    <name type="common">Winter moth</name>
    <name type="synonym">Phalaena brumata</name>
    <dbReference type="NCBI Taxonomy" id="104452"/>
    <lineage>
        <taxon>Eukaryota</taxon>
        <taxon>Metazoa</taxon>
        <taxon>Ecdysozoa</taxon>
        <taxon>Arthropoda</taxon>
        <taxon>Hexapoda</taxon>
        <taxon>Insecta</taxon>
        <taxon>Pterygota</taxon>
        <taxon>Neoptera</taxon>
        <taxon>Endopterygota</taxon>
        <taxon>Lepidoptera</taxon>
        <taxon>Glossata</taxon>
        <taxon>Ditrysia</taxon>
        <taxon>Geometroidea</taxon>
        <taxon>Geometridae</taxon>
        <taxon>Larentiinae</taxon>
        <taxon>Operophtera</taxon>
    </lineage>
</organism>
<keyword evidence="2" id="KW-0863">Zinc-finger</keyword>
<evidence type="ECO:0000313" key="5">
    <source>
        <dbReference type="EMBL" id="KOB73362.1"/>
    </source>
</evidence>
<gene>
    <name evidence="5" type="ORF">OBRU01_10457</name>
</gene>
<evidence type="ECO:0000313" key="6">
    <source>
        <dbReference type="Proteomes" id="UP000037510"/>
    </source>
</evidence>
<feature type="domain" description="FLYWCH-type" evidence="4">
    <location>
        <begin position="5"/>
        <end position="63"/>
    </location>
</feature>
<evidence type="ECO:0000256" key="2">
    <source>
        <dbReference type="ARBA" id="ARBA00022771"/>
    </source>
</evidence>
<dbReference type="InterPro" id="IPR007588">
    <property type="entry name" value="Znf_FLYWCH"/>
</dbReference>
<accession>A0A0L7LD17</accession>
<dbReference type="Proteomes" id="UP000037510">
    <property type="component" value="Unassembled WGS sequence"/>
</dbReference>
<proteinExistence type="predicted"/>
<sequence length="712" mass="82828">MVVTFVPNTYGKQLAIVNGYTFYLHIKTKSTISWLCTSWGKCKARFTMNSDCAIKKVIPKHSHELTFATRKNGKPIAICQGYTFYCVRQTGSYYTWRCTGDKCKGRFQASIDGVVKTAKLEHFHKPPKFTVCDGVYSKLTYVYKVSGKKLAICHGYTFYWHRQSKLTHTWLCTMWGRCRARFIASTDGVIKKAIFQHSHAPPLFTIRNGIYPYFKNLDTRNTENWRCGQRCGATAVVDKTSRLLIRLNGSHNHGKNSYVIQNVKWYKKRNGKDVAMLGGYTFYAHKKAVKSIIWSCTGSQSCRARLKLQRAVNVHDRVIIDAKLDHMILLAKSRYSGKHLVMYNDYTYYCKKQCKKTKFFHWYCSTHNYRGCNAKLKLDENFGIIGIEDKHTHPPAKYCIYEGQYVKLSMVFIRSRMGKNLILFEDYTYYKKKENNIKKLSYWYCSTNSIRGCKAKIILCEGSTVMRKSLVHNHPSKSMVFIRSRMGKNLILFEDYTYYKKKENNIKKLSYWYCSTNSIRGCKAKIILCEGSTVMRKSLVHNHPSKNAEFIVLPSGNRLLRIGNYSYNANHLGRVCTWYCSKRVSKKCKARLWDLNSPITETTYFVSETIHFGAAMIWVLKFETSKKGGALLLRGEYRYDVKRTSKIKGFFIINRDNGKSLLVHNSNKFYKQLTSFASGVEKTRWRCTKRGCRAYLYSIDGEIHLMQQHHDH</sequence>
<reference evidence="5 6" key="1">
    <citation type="journal article" date="2015" name="Genome Biol. Evol.">
        <title>The genome of winter moth (Operophtera brumata) provides a genomic perspective on sexual dimorphism and phenology.</title>
        <authorList>
            <person name="Derks M.F."/>
            <person name="Smit S."/>
            <person name="Salis L."/>
            <person name="Schijlen E."/>
            <person name="Bossers A."/>
            <person name="Mateman C."/>
            <person name="Pijl A.S."/>
            <person name="de Ridder D."/>
            <person name="Groenen M.A."/>
            <person name="Visser M.E."/>
            <person name="Megens H.J."/>
        </authorList>
    </citation>
    <scope>NUCLEOTIDE SEQUENCE [LARGE SCALE GENOMIC DNA]</scope>
    <source>
        <strain evidence="5">WM2013NL</strain>
        <tissue evidence="5">Head and thorax</tissue>
    </source>
</reference>
<dbReference type="Pfam" id="PF04500">
    <property type="entry name" value="FLYWCH"/>
    <property type="match status" value="5"/>
</dbReference>
<evidence type="ECO:0000256" key="3">
    <source>
        <dbReference type="ARBA" id="ARBA00022833"/>
    </source>
</evidence>